<dbReference type="AlphaFoldDB" id="A0A9X1TX77"/>
<proteinExistence type="predicted"/>
<reference evidence="1" key="1">
    <citation type="submission" date="2022-01" db="EMBL/GenBank/DDBJ databases">
        <authorList>
            <person name="Jo J.-H."/>
            <person name="Im W.-T."/>
        </authorList>
    </citation>
    <scope>NUCLEOTIDE SEQUENCE</scope>
    <source>
        <strain evidence="1">G124</strain>
    </source>
</reference>
<accession>A0A9X1TX77</accession>
<dbReference type="SUPFAM" id="SSF52266">
    <property type="entry name" value="SGNH hydrolase"/>
    <property type="match status" value="1"/>
</dbReference>
<protein>
    <submittedName>
        <fullName evidence="1">Uncharacterized protein</fullName>
    </submittedName>
</protein>
<organism evidence="1 2">
    <name type="scientific">Sphingomonas cremea</name>
    <dbReference type="NCBI Taxonomy" id="2904799"/>
    <lineage>
        <taxon>Bacteria</taxon>
        <taxon>Pseudomonadati</taxon>
        <taxon>Pseudomonadota</taxon>
        <taxon>Alphaproteobacteria</taxon>
        <taxon>Sphingomonadales</taxon>
        <taxon>Sphingomonadaceae</taxon>
        <taxon>Sphingomonas</taxon>
    </lineage>
</organism>
<sequence>MRLRPEVREFIRNRRWVHRGDVITYGPNIRCDSFSTDAAGFRHSVFGGKALSAHDCLQSERYGLVLGPSNVYGFGLAGNENTMPSLLAERFGFPFANIGLPEGNSRNLFAILTAFMARAPRPPAAVVHISGGDFTNFCYTSVADPIFGSPNLLQMRQVIKERGGRTSPDAQIKPLLAFTALWIGAIARLCRMNKVPLVLGDDTTFFEKTEPSATDLECELGKAINAAQERQFAIHKKFVGDYSDRRISVAKALGVPLAGPGRTNNIGFIDEFHYDRDGTRALCDDFAEAIQTLL</sequence>
<gene>
    <name evidence="1" type="ORF">LVY65_07305</name>
</gene>
<dbReference type="Proteomes" id="UP001139410">
    <property type="component" value="Unassembled WGS sequence"/>
</dbReference>
<name>A0A9X1TX77_9SPHN</name>
<evidence type="ECO:0000313" key="1">
    <source>
        <dbReference type="EMBL" id="MCF2514870.1"/>
    </source>
</evidence>
<evidence type="ECO:0000313" key="2">
    <source>
        <dbReference type="Proteomes" id="UP001139410"/>
    </source>
</evidence>
<dbReference type="EMBL" id="JAKFGM010000002">
    <property type="protein sequence ID" value="MCF2514870.1"/>
    <property type="molecule type" value="Genomic_DNA"/>
</dbReference>
<comment type="caution">
    <text evidence="1">The sequence shown here is derived from an EMBL/GenBank/DDBJ whole genome shotgun (WGS) entry which is preliminary data.</text>
</comment>
<keyword evidence="2" id="KW-1185">Reference proteome</keyword>
<dbReference type="RefSeq" id="WP_235067365.1">
    <property type="nucleotide sequence ID" value="NZ_JAKFGM010000002.1"/>
</dbReference>